<dbReference type="EMBL" id="JAIVGD010000018">
    <property type="protein sequence ID" value="KAH0756008.1"/>
    <property type="molecule type" value="Genomic_DNA"/>
</dbReference>
<organism evidence="2 3">
    <name type="scientific">Solanum tuberosum</name>
    <name type="common">Potato</name>
    <dbReference type="NCBI Taxonomy" id="4113"/>
    <lineage>
        <taxon>Eukaryota</taxon>
        <taxon>Viridiplantae</taxon>
        <taxon>Streptophyta</taxon>
        <taxon>Embryophyta</taxon>
        <taxon>Tracheophyta</taxon>
        <taxon>Spermatophyta</taxon>
        <taxon>Magnoliopsida</taxon>
        <taxon>eudicotyledons</taxon>
        <taxon>Gunneridae</taxon>
        <taxon>Pentapetalae</taxon>
        <taxon>asterids</taxon>
        <taxon>lamiids</taxon>
        <taxon>Solanales</taxon>
        <taxon>Solanaceae</taxon>
        <taxon>Solanoideae</taxon>
        <taxon>Solaneae</taxon>
        <taxon>Solanum</taxon>
    </lineage>
</organism>
<reference evidence="2 3" key="1">
    <citation type="journal article" date="2021" name="bioRxiv">
        <title>Chromosome-scale and haplotype-resolved genome assembly of a tetraploid potato cultivar.</title>
        <authorList>
            <person name="Sun H."/>
            <person name="Jiao W.-B."/>
            <person name="Krause K."/>
            <person name="Campoy J.A."/>
            <person name="Goel M."/>
            <person name="Folz-Donahue K."/>
            <person name="Kukat C."/>
            <person name="Huettel B."/>
            <person name="Schneeberger K."/>
        </authorList>
    </citation>
    <scope>NUCLEOTIDE SEQUENCE [LARGE SCALE GENOMIC DNA]</scope>
    <source>
        <strain evidence="2">SolTubOtavaFocal</strain>
        <tissue evidence="2">Leaves</tissue>
    </source>
</reference>
<keyword evidence="3" id="KW-1185">Reference proteome</keyword>
<feature type="region of interest" description="Disordered" evidence="1">
    <location>
        <begin position="24"/>
        <end position="90"/>
    </location>
</feature>
<dbReference type="Proteomes" id="UP000826656">
    <property type="component" value="Unassembled WGS sequence"/>
</dbReference>
<sequence length="118" mass="12781">MDSGITDGEESGKLRTQVAGVYEQTGKGNISPPMETHLSDISSNSKGGNTYNNQSTQPDEVVMNLSKGTSRKDQNIDRNGSFPDTSARHNGQLSLIYTSGTPTIHEEATQIQEMSMNM</sequence>
<comment type="caution">
    <text evidence="2">The sequence shown here is derived from an EMBL/GenBank/DDBJ whole genome shotgun (WGS) entry which is preliminary data.</text>
</comment>
<evidence type="ECO:0000313" key="3">
    <source>
        <dbReference type="Proteomes" id="UP000826656"/>
    </source>
</evidence>
<evidence type="ECO:0000313" key="2">
    <source>
        <dbReference type="EMBL" id="KAH0756008.1"/>
    </source>
</evidence>
<protein>
    <submittedName>
        <fullName evidence="2">Uncharacterized protein</fullName>
    </submittedName>
</protein>
<proteinExistence type="predicted"/>
<gene>
    <name evidence="2" type="ORF">KY290_026278</name>
</gene>
<feature type="compositionally biased region" description="Polar residues" evidence="1">
    <location>
        <begin position="39"/>
        <end position="58"/>
    </location>
</feature>
<evidence type="ECO:0000256" key="1">
    <source>
        <dbReference type="SAM" id="MobiDB-lite"/>
    </source>
</evidence>
<accession>A0ABQ7UXX3</accession>
<name>A0ABQ7UXX3_SOLTU</name>